<dbReference type="EMBL" id="LHYI01000008">
    <property type="protein sequence ID" value="KXB08701.1"/>
    <property type="molecule type" value="Genomic_DNA"/>
</dbReference>
<dbReference type="InterPro" id="IPR036291">
    <property type="entry name" value="NAD(P)-bd_dom_sf"/>
</dbReference>
<dbReference type="PANTHER" id="PTHR48079">
    <property type="entry name" value="PROTEIN YEEZ"/>
    <property type="match status" value="1"/>
</dbReference>
<proteinExistence type="predicted"/>
<evidence type="ECO:0000313" key="4">
    <source>
        <dbReference type="Proteomes" id="UP000070633"/>
    </source>
</evidence>
<name>A0ABR5TKP6_9EURY</name>
<feature type="transmembrane region" description="Helical" evidence="1">
    <location>
        <begin position="253"/>
        <end position="273"/>
    </location>
</feature>
<feature type="domain" description="NAD-dependent epimerase/dehydratase" evidence="2">
    <location>
        <begin position="4"/>
        <end position="232"/>
    </location>
</feature>
<gene>
    <name evidence="3" type="ORF">AKJ55_00495</name>
</gene>
<dbReference type="InterPro" id="IPR051783">
    <property type="entry name" value="NAD(P)-dependent_oxidoreduct"/>
</dbReference>
<reference evidence="3 4" key="1">
    <citation type="journal article" date="2016" name="Sci. Rep.">
        <title>Metabolic traits of an uncultured archaeal lineage -MSBL1- from brine pools of the Red Sea.</title>
        <authorList>
            <person name="Mwirichia R."/>
            <person name="Alam I."/>
            <person name="Rashid M."/>
            <person name="Vinu M."/>
            <person name="Ba-Alawi W."/>
            <person name="Anthony Kamau A."/>
            <person name="Kamanda Ngugi D."/>
            <person name="Goker M."/>
            <person name="Klenk H.P."/>
            <person name="Bajic V."/>
            <person name="Stingl U."/>
        </authorList>
    </citation>
    <scope>NUCLEOTIDE SEQUENCE [LARGE SCALE GENOMIC DNA]</scope>
    <source>
        <strain evidence="3">SCGC-AAA382M17</strain>
    </source>
</reference>
<evidence type="ECO:0000256" key="1">
    <source>
        <dbReference type="SAM" id="Phobius"/>
    </source>
</evidence>
<keyword evidence="1" id="KW-1133">Transmembrane helix</keyword>
<dbReference type="Pfam" id="PF01370">
    <property type="entry name" value="Epimerase"/>
    <property type="match status" value="1"/>
</dbReference>
<dbReference type="PANTHER" id="PTHR48079:SF6">
    <property type="entry name" value="NAD(P)-BINDING DOMAIN-CONTAINING PROTEIN-RELATED"/>
    <property type="match status" value="1"/>
</dbReference>
<keyword evidence="4" id="KW-1185">Reference proteome</keyword>
<comment type="caution">
    <text evidence="3">The sequence shown here is derived from an EMBL/GenBank/DDBJ whole genome shotgun (WGS) entry which is preliminary data.</text>
</comment>
<organism evidence="3 4">
    <name type="scientific">candidate division MSBL1 archaeon SCGC-AAA382M17</name>
    <dbReference type="NCBI Taxonomy" id="1698284"/>
    <lineage>
        <taxon>Archaea</taxon>
        <taxon>Methanobacteriati</taxon>
        <taxon>Methanobacteriota</taxon>
        <taxon>candidate division MSBL1</taxon>
    </lineage>
</organism>
<accession>A0ABR5TKP6</accession>
<protein>
    <recommendedName>
        <fullName evidence="2">NAD-dependent epimerase/dehydratase domain-containing protein</fullName>
    </recommendedName>
</protein>
<dbReference type="InterPro" id="IPR001509">
    <property type="entry name" value="Epimerase_deHydtase"/>
</dbReference>
<evidence type="ECO:0000313" key="3">
    <source>
        <dbReference type="EMBL" id="KXB08701.1"/>
    </source>
</evidence>
<evidence type="ECO:0000259" key="2">
    <source>
        <dbReference type="Pfam" id="PF01370"/>
    </source>
</evidence>
<keyword evidence="1" id="KW-0472">Membrane</keyword>
<dbReference type="SUPFAM" id="SSF51735">
    <property type="entry name" value="NAD(P)-binding Rossmann-fold domains"/>
    <property type="match status" value="1"/>
</dbReference>
<keyword evidence="1" id="KW-0812">Transmembrane</keyword>
<dbReference type="Gene3D" id="3.40.50.720">
    <property type="entry name" value="NAD(P)-binding Rossmann-like Domain"/>
    <property type="match status" value="1"/>
</dbReference>
<dbReference type="Proteomes" id="UP000070633">
    <property type="component" value="Unassembled WGS sequence"/>
</dbReference>
<sequence length="329" mass="37796">MKYFVTGSTGFIGARLTQRLAKEGNEVRALVRNQSKANRLLNHENIKWYYGTLDDLDVLKAAMAGVDGVFHLAAFAQPWAKDKTTYNKINLTGTINIFKIAKEKQVRRVVFTSTGGTFGPSLTEPLDENSLRYYDFFNEYESTKFMGEKWAKDYVLKGMDIVIVHPSRVYGPGVISKSNAVTLIIKKYLQRTWWFIPGNGKMKGNYVYVDDVVNGHYLAMNKGRKGEQYILGGENASYSDLFHRIRMISRRNYPLIPVPVPLLIIFTFIQMTLSRMMCRAPLLPPKWVKKYMYNWELSSQKAEKELGYSVTPLNEGLSHTVEWIKKELL</sequence>